<proteinExistence type="predicted"/>
<name>A0A7C3F4A8_9CREN</name>
<gene>
    <name evidence="2" type="ORF">ENS19_04205</name>
</gene>
<feature type="transmembrane region" description="Helical" evidence="1">
    <location>
        <begin position="77"/>
        <end position="96"/>
    </location>
</feature>
<keyword evidence="1" id="KW-0472">Membrane</keyword>
<feature type="transmembrane region" description="Helical" evidence="1">
    <location>
        <begin position="14"/>
        <end position="34"/>
    </location>
</feature>
<dbReference type="AlphaFoldDB" id="A0A7C3F4A8"/>
<protein>
    <submittedName>
        <fullName evidence="2">Uncharacterized protein</fullName>
    </submittedName>
</protein>
<evidence type="ECO:0000313" key="2">
    <source>
        <dbReference type="EMBL" id="HFK20466.1"/>
    </source>
</evidence>
<feature type="transmembrane region" description="Helical" evidence="1">
    <location>
        <begin position="46"/>
        <end position="65"/>
    </location>
</feature>
<organism evidence="2">
    <name type="scientific">Candidatus Methanomethylicus mesodigestus</name>
    <dbReference type="NCBI Taxonomy" id="1867258"/>
    <lineage>
        <taxon>Archaea</taxon>
        <taxon>Thermoproteota</taxon>
        <taxon>Methanosuratincolia</taxon>
        <taxon>Candidatus Methanomethylicales</taxon>
        <taxon>Candidatus Methanomethylicaceae</taxon>
        <taxon>Candidatus Methanomethylicus</taxon>
    </lineage>
</organism>
<dbReference type="EMBL" id="DSTX01000006">
    <property type="protein sequence ID" value="HFK20466.1"/>
    <property type="molecule type" value="Genomic_DNA"/>
</dbReference>
<keyword evidence="1" id="KW-0812">Transmembrane</keyword>
<reference evidence="2" key="1">
    <citation type="journal article" date="2020" name="mSystems">
        <title>Genome- and Community-Level Interaction Insights into Carbon Utilization and Element Cycling Functions of Hydrothermarchaeota in Hydrothermal Sediment.</title>
        <authorList>
            <person name="Zhou Z."/>
            <person name="Liu Y."/>
            <person name="Xu W."/>
            <person name="Pan J."/>
            <person name="Luo Z.H."/>
            <person name="Li M."/>
        </authorList>
    </citation>
    <scope>NUCLEOTIDE SEQUENCE [LARGE SCALE GENOMIC DNA]</scope>
    <source>
        <strain evidence="2">SpSt-468</strain>
    </source>
</reference>
<sequence>MTDLTFLSQFADAAFFWGSFIFMVACSVAGLACIRLSLKGEAVTSLMGISCFTTVAGVSLYLISLPELFNVGFARDTAIALLVIGALGTIIFARFFRSGD</sequence>
<evidence type="ECO:0000256" key="1">
    <source>
        <dbReference type="SAM" id="Phobius"/>
    </source>
</evidence>
<comment type="caution">
    <text evidence="2">The sequence shown here is derived from an EMBL/GenBank/DDBJ whole genome shotgun (WGS) entry which is preliminary data.</text>
</comment>
<keyword evidence="1" id="KW-1133">Transmembrane helix</keyword>
<accession>A0A7C3F4A8</accession>